<gene>
    <name evidence="1" type="ORF">VI33_06040</name>
</gene>
<dbReference type="Proteomes" id="UP000066549">
    <property type="component" value="Chromosome"/>
</dbReference>
<sequence length="88" mass="10606">MNLAFYTYLVGVCIGNICTWEPTVEYNKFTSIENCQMAGELLKDIANQRVLDEHNYPYLKFNYQCYNWWEKYNRELKDKFGYTKEAGY</sequence>
<keyword evidence="2" id="KW-1185">Reference proteome</keyword>
<reference evidence="1 2" key="1">
    <citation type="submission" date="2015-03" db="EMBL/GenBank/DDBJ databases">
        <title>Comparative analysis of the OM43 clade including a novel species from Red Sea uncovers genomic and metabolic diversity among marine methylotrophs.</title>
        <authorList>
            <person name="Jimenez-Infante F."/>
            <person name="Ngugi D.K."/>
            <person name="Vinu M."/>
            <person name="Alam I."/>
            <person name="Kamau A."/>
            <person name="Blom J."/>
            <person name="Bajic V.B."/>
            <person name="Stingl U."/>
        </authorList>
    </citation>
    <scope>NUCLEOTIDE SEQUENCE [LARGE SCALE GENOMIC DNA]</scope>
    <source>
        <strain evidence="1 2">MBRSH7</strain>
    </source>
</reference>
<dbReference type="EMBL" id="CP011002">
    <property type="protein sequence ID" value="AKO66229.1"/>
    <property type="molecule type" value="Genomic_DNA"/>
</dbReference>
<proteinExistence type="predicted"/>
<evidence type="ECO:0000313" key="2">
    <source>
        <dbReference type="Proteomes" id="UP000066549"/>
    </source>
</evidence>
<dbReference type="AlphaFoldDB" id="A0A0H4J0B3"/>
<organism evidence="1 2">
    <name type="scientific">Methylophilales bacterium MBRS-H7</name>
    <dbReference type="NCBI Taxonomy" id="1623450"/>
    <lineage>
        <taxon>Bacteria</taxon>
        <taxon>Pseudomonadati</taxon>
        <taxon>Pseudomonadota</taxon>
        <taxon>Betaproteobacteria</taxon>
        <taxon>Nitrosomonadales</taxon>
        <taxon>OM43 clade</taxon>
    </lineage>
</organism>
<accession>A0A0H4J0B3</accession>
<protein>
    <submittedName>
        <fullName evidence="1">Uncharacterized protein</fullName>
    </submittedName>
</protein>
<name>A0A0H4J0B3_9PROT</name>
<evidence type="ECO:0000313" key="1">
    <source>
        <dbReference type="EMBL" id="AKO66229.1"/>
    </source>
</evidence>